<dbReference type="Proteomes" id="UP000694397">
    <property type="component" value="Chromosome 12"/>
</dbReference>
<dbReference type="Gene3D" id="3.10.20.370">
    <property type="match status" value="1"/>
</dbReference>
<keyword evidence="2" id="KW-1185">Reference proteome</keyword>
<name>A0A8C9U8A3_SCLFO</name>
<evidence type="ECO:0008006" key="3">
    <source>
        <dbReference type="Google" id="ProtNLM"/>
    </source>
</evidence>
<reference evidence="1" key="2">
    <citation type="submission" date="2025-08" db="UniProtKB">
        <authorList>
            <consortium name="Ensembl"/>
        </authorList>
    </citation>
    <scope>IDENTIFICATION</scope>
</reference>
<evidence type="ECO:0000313" key="2">
    <source>
        <dbReference type="Proteomes" id="UP000694397"/>
    </source>
</evidence>
<dbReference type="Ensembl" id="ENSSFOT00015074040.1">
    <property type="protein sequence ID" value="ENSSFOP00015058185.1"/>
    <property type="gene ID" value="ENSSFOG00015028710.1"/>
</dbReference>
<sequence length="118" mass="12858">MLTRQLCSPPWCMPNSKTIELPPDTCLLQYADNLLISSSTAKTVIVYNALATAPALGLPDYKKPFHLYVHEAGGTAAGILAQEHGGSYRPVAYLLKILDPVDAERIVLPHPLTLHTTH</sequence>
<dbReference type="InterPro" id="IPR043502">
    <property type="entry name" value="DNA/RNA_pol_sf"/>
</dbReference>
<reference evidence="1 2" key="1">
    <citation type="submission" date="2019-04" db="EMBL/GenBank/DDBJ databases">
        <authorList>
            <consortium name="Wellcome Sanger Institute Data Sharing"/>
        </authorList>
    </citation>
    <scope>NUCLEOTIDE SEQUENCE [LARGE SCALE GENOMIC DNA]</scope>
</reference>
<organism evidence="1 2">
    <name type="scientific">Scleropages formosus</name>
    <name type="common">Asian bonytongue</name>
    <name type="synonym">Osteoglossum formosum</name>
    <dbReference type="NCBI Taxonomy" id="113540"/>
    <lineage>
        <taxon>Eukaryota</taxon>
        <taxon>Metazoa</taxon>
        <taxon>Chordata</taxon>
        <taxon>Craniata</taxon>
        <taxon>Vertebrata</taxon>
        <taxon>Euteleostomi</taxon>
        <taxon>Actinopterygii</taxon>
        <taxon>Neopterygii</taxon>
        <taxon>Teleostei</taxon>
        <taxon>Osteoglossocephala</taxon>
        <taxon>Osteoglossomorpha</taxon>
        <taxon>Osteoglossiformes</taxon>
        <taxon>Osteoglossidae</taxon>
        <taxon>Scleropages</taxon>
    </lineage>
</organism>
<proteinExistence type="predicted"/>
<evidence type="ECO:0000313" key="1">
    <source>
        <dbReference type="Ensembl" id="ENSSFOP00015058185.1"/>
    </source>
</evidence>
<dbReference type="SUPFAM" id="SSF56672">
    <property type="entry name" value="DNA/RNA polymerases"/>
    <property type="match status" value="1"/>
</dbReference>
<dbReference type="AlphaFoldDB" id="A0A8C9U8A3"/>
<protein>
    <recommendedName>
        <fullName evidence="3">Reverse transcriptase domain-containing protein</fullName>
    </recommendedName>
</protein>
<accession>A0A8C9U8A3</accession>
<dbReference type="GeneTree" id="ENSGT01110000267671"/>
<dbReference type="OrthoDB" id="8947436at2759"/>
<reference evidence="1" key="3">
    <citation type="submission" date="2025-09" db="UniProtKB">
        <authorList>
            <consortium name="Ensembl"/>
        </authorList>
    </citation>
    <scope>IDENTIFICATION</scope>
</reference>